<dbReference type="EMBL" id="SMKA01000488">
    <property type="protein sequence ID" value="TDC13994.1"/>
    <property type="molecule type" value="Genomic_DNA"/>
</dbReference>
<evidence type="ECO:0000313" key="2">
    <source>
        <dbReference type="Proteomes" id="UP000295075"/>
    </source>
</evidence>
<reference evidence="1 2" key="1">
    <citation type="submission" date="2019-03" db="EMBL/GenBank/DDBJ databases">
        <title>Draft genome sequences of novel Actinobacteria.</title>
        <authorList>
            <person name="Sahin N."/>
            <person name="Ay H."/>
            <person name="Saygin H."/>
        </authorList>
    </citation>
    <scope>NUCLEOTIDE SEQUENCE [LARGE SCALE GENOMIC DNA]</scope>
    <source>
        <strain evidence="1 2">JCM 30547</strain>
    </source>
</reference>
<organism evidence="1 2">
    <name type="scientific">Kribbella albertanoniae</name>
    <dbReference type="NCBI Taxonomy" id="1266829"/>
    <lineage>
        <taxon>Bacteria</taxon>
        <taxon>Bacillati</taxon>
        <taxon>Actinomycetota</taxon>
        <taxon>Actinomycetes</taxon>
        <taxon>Propionibacteriales</taxon>
        <taxon>Kribbellaceae</taxon>
        <taxon>Kribbella</taxon>
    </lineage>
</organism>
<dbReference type="Proteomes" id="UP000295075">
    <property type="component" value="Unassembled WGS sequence"/>
</dbReference>
<gene>
    <name evidence="1" type="ORF">E1261_44400</name>
</gene>
<keyword evidence="2" id="KW-1185">Reference proteome</keyword>
<feature type="non-terminal residue" evidence="1">
    <location>
        <position position="1"/>
    </location>
</feature>
<comment type="caution">
    <text evidence="1">The sequence shown here is derived from an EMBL/GenBank/DDBJ whole genome shotgun (WGS) entry which is preliminary data.</text>
</comment>
<accession>A0A4R4NXY2</accession>
<proteinExistence type="predicted"/>
<name>A0A4R4NXY2_9ACTN</name>
<evidence type="ECO:0000313" key="1">
    <source>
        <dbReference type="EMBL" id="TDC13994.1"/>
    </source>
</evidence>
<dbReference type="RefSeq" id="WP_132416345.1">
    <property type="nucleotide sequence ID" value="NZ_SMKA01000488.1"/>
</dbReference>
<dbReference type="AlphaFoldDB" id="A0A4R4NXY2"/>
<evidence type="ECO:0008006" key="3">
    <source>
        <dbReference type="Google" id="ProtNLM"/>
    </source>
</evidence>
<protein>
    <recommendedName>
        <fullName evidence="3">Tetratricopeptide repeat protein</fullName>
    </recommendedName>
</protein>
<sequence>LRDRGEEALGIHQRTGHFLGQARALRLLGEAGAGREHLREALNMFEAYGSPEAIDVRQLLGM</sequence>